<dbReference type="Proteomes" id="UP000278222">
    <property type="component" value="Unassembled WGS sequence"/>
</dbReference>
<keyword evidence="2" id="KW-1003">Cell membrane</keyword>
<feature type="domain" description="EamA" evidence="8">
    <location>
        <begin position="177"/>
        <end position="313"/>
    </location>
</feature>
<dbReference type="Pfam" id="PF00892">
    <property type="entry name" value="EamA"/>
    <property type="match status" value="2"/>
</dbReference>
<evidence type="ECO:0000313" key="9">
    <source>
        <dbReference type="EMBL" id="ROP83626.1"/>
    </source>
</evidence>
<feature type="domain" description="EamA" evidence="8">
    <location>
        <begin position="35"/>
        <end position="165"/>
    </location>
</feature>
<evidence type="ECO:0000313" key="10">
    <source>
        <dbReference type="Proteomes" id="UP000278222"/>
    </source>
</evidence>
<evidence type="ECO:0000256" key="2">
    <source>
        <dbReference type="ARBA" id="ARBA00022475"/>
    </source>
</evidence>
<evidence type="ECO:0000256" key="3">
    <source>
        <dbReference type="ARBA" id="ARBA00022692"/>
    </source>
</evidence>
<feature type="transmembrane region" description="Helical" evidence="7">
    <location>
        <begin position="236"/>
        <end position="257"/>
    </location>
</feature>
<evidence type="ECO:0000259" key="8">
    <source>
        <dbReference type="Pfam" id="PF00892"/>
    </source>
</evidence>
<keyword evidence="10" id="KW-1185">Reference proteome</keyword>
<proteinExistence type="predicted"/>
<feature type="transmembrane region" description="Helical" evidence="7">
    <location>
        <begin position="179"/>
        <end position="196"/>
    </location>
</feature>
<evidence type="ECO:0000256" key="7">
    <source>
        <dbReference type="SAM" id="Phobius"/>
    </source>
</evidence>
<comment type="caution">
    <text evidence="9">The sequence shown here is derived from an EMBL/GenBank/DDBJ whole genome shotgun (WGS) entry which is preliminary data.</text>
</comment>
<evidence type="ECO:0000256" key="6">
    <source>
        <dbReference type="SAM" id="MobiDB-lite"/>
    </source>
</evidence>
<feature type="transmembrane region" description="Helical" evidence="7">
    <location>
        <begin position="208"/>
        <end position="230"/>
    </location>
</feature>
<feature type="transmembrane region" description="Helical" evidence="7">
    <location>
        <begin position="61"/>
        <end position="80"/>
    </location>
</feature>
<keyword evidence="3 7" id="KW-0812">Transmembrane</keyword>
<comment type="subcellular location">
    <subcellularLocation>
        <location evidence="1">Cell membrane</location>
        <topology evidence="1">Multi-pass membrane protein</topology>
    </subcellularLocation>
</comment>
<feature type="transmembrane region" description="Helical" evidence="7">
    <location>
        <begin position="32"/>
        <end position="49"/>
    </location>
</feature>
<dbReference type="AlphaFoldDB" id="A0A3N1KZJ7"/>
<feature type="transmembrane region" description="Helical" evidence="7">
    <location>
        <begin position="269"/>
        <end position="290"/>
    </location>
</feature>
<dbReference type="SUPFAM" id="SSF103481">
    <property type="entry name" value="Multidrug resistance efflux transporter EmrE"/>
    <property type="match status" value="2"/>
</dbReference>
<feature type="region of interest" description="Disordered" evidence="6">
    <location>
        <begin position="1"/>
        <end position="20"/>
    </location>
</feature>
<sequence>MTDASRPVAAPAPASATPVAPAPARNLIDGPTLGLLVTMSVLWGVNWPMMKPAVIDLGPWMFRAICLLIAVIGMLILVRATGERMRLPPRALVGPLILASAINVTLWHVLTGFGLAYMAAGRAGIIAYLMPVISTVLAAPMLGEKLTWRKIVALFLGAAGLAVLIWPEIGRIGGDLRGPLLMLGSAFAWAFGTMLIKGRRWGYSPAQLTTWQMLIGTPPLVILALLLAPLPDPAQVTAMGWIGLIYASTVAMVWCHYTWYRILDRLPASIASISTLAIPAVGVIASAILLGEPLGFTEFAALTLVLGAITIVIWPKSAG</sequence>
<dbReference type="PANTHER" id="PTHR32322:SF18">
    <property type="entry name" value="S-ADENOSYLMETHIONINE_S-ADENOSYLHOMOCYSTEINE TRANSPORTER"/>
    <property type="match status" value="1"/>
</dbReference>
<dbReference type="GO" id="GO:0005886">
    <property type="term" value="C:plasma membrane"/>
    <property type="evidence" value="ECO:0007669"/>
    <property type="project" value="UniProtKB-SubCell"/>
</dbReference>
<evidence type="ECO:0000256" key="1">
    <source>
        <dbReference type="ARBA" id="ARBA00004651"/>
    </source>
</evidence>
<dbReference type="EMBL" id="RJKX01000016">
    <property type="protein sequence ID" value="ROP83626.1"/>
    <property type="molecule type" value="Genomic_DNA"/>
</dbReference>
<organism evidence="9 10">
    <name type="scientific">Stella humosa</name>
    <dbReference type="NCBI Taxonomy" id="94"/>
    <lineage>
        <taxon>Bacteria</taxon>
        <taxon>Pseudomonadati</taxon>
        <taxon>Pseudomonadota</taxon>
        <taxon>Alphaproteobacteria</taxon>
        <taxon>Rhodospirillales</taxon>
        <taxon>Stellaceae</taxon>
        <taxon>Stella</taxon>
    </lineage>
</organism>
<dbReference type="InterPro" id="IPR050638">
    <property type="entry name" value="AA-Vitamin_Transporters"/>
</dbReference>
<feature type="transmembrane region" description="Helical" evidence="7">
    <location>
        <begin position="296"/>
        <end position="314"/>
    </location>
</feature>
<feature type="transmembrane region" description="Helical" evidence="7">
    <location>
        <begin position="92"/>
        <end position="110"/>
    </location>
</feature>
<reference evidence="9 10" key="1">
    <citation type="submission" date="2018-11" db="EMBL/GenBank/DDBJ databases">
        <title>Genomic Encyclopedia of Type Strains, Phase IV (KMG-IV): sequencing the most valuable type-strain genomes for metagenomic binning, comparative biology and taxonomic classification.</title>
        <authorList>
            <person name="Goeker M."/>
        </authorList>
    </citation>
    <scope>NUCLEOTIDE SEQUENCE [LARGE SCALE GENOMIC DNA]</scope>
    <source>
        <strain evidence="9 10">DSM 5900</strain>
    </source>
</reference>
<keyword evidence="5 7" id="KW-0472">Membrane</keyword>
<accession>A0A3N1KZJ7</accession>
<dbReference type="InterPro" id="IPR037185">
    <property type="entry name" value="EmrE-like"/>
</dbReference>
<evidence type="ECO:0000256" key="5">
    <source>
        <dbReference type="ARBA" id="ARBA00023136"/>
    </source>
</evidence>
<dbReference type="RefSeq" id="WP_170216630.1">
    <property type="nucleotide sequence ID" value="NZ_RJKX01000016.1"/>
</dbReference>
<evidence type="ECO:0000256" key="4">
    <source>
        <dbReference type="ARBA" id="ARBA00022989"/>
    </source>
</evidence>
<gene>
    <name evidence="9" type="ORF">EDC65_4275</name>
</gene>
<keyword evidence="4 7" id="KW-1133">Transmembrane helix</keyword>
<dbReference type="PANTHER" id="PTHR32322">
    <property type="entry name" value="INNER MEMBRANE TRANSPORTER"/>
    <property type="match status" value="1"/>
</dbReference>
<feature type="transmembrane region" description="Helical" evidence="7">
    <location>
        <begin position="116"/>
        <end position="139"/>
    </location>
</feature>
<name>A0A3N1KZJ7_9PROT</name>
<feature type="transmembrane region" description="Helical" evidence="7">
    <location>
        <begin position="151"/>
        <end position="167"/>
    </location>
</feature>
<dbReference type="InterPro" id="IPR000620">
    <property type="entry name" value="EamA_dom"/>
</dbReference>
<protein>
    <submittedName>
        <fullName evidence="9">Drug/metabolite transporter (DMT)-like permease</fullName>
    </submittedName>
</protein>